<dbReference type="Proteomes" id="UP000664218">
    <property type="component" value="Unassembled WGS sequence"/>
</dbReference>
<evidence type="ECO:0000256" key="1">
    <source>
        <dbReference type="SAM" id="Phobius"/>
    </source>
</evidence>
<dbReference type="PANTHER" id="PTHR34351">
    <property type="entry name" value="SLR1927 PROTEIN-RELATED"/>
    <property type="match status" value="1"/>
</dbReference>
<dbReference type="PANTHER" id="PTHR34351:SF2">
    <property type="entry name" value="DUF58 DOMAIN-CONTAINING PROTEIN"/>
    <property type="match status" value="1"/>
</dbReference>
<dbReference type="Pfam" id="PF01882">
    <property type="entry name" value="DUF58"/>
    <property type="match status" value="1"/>
</dbReference>
<gene>
    <name evidence="3" type="ORF">J3A84_14300</name>
</gene>
<comment type="caution">
    <text evidence="3">The sequence shown here is derived from an EMBL/GenBank/DDBJ whole genome shotgun (WGS) entry which is preliminary data.</text>
</comment>
<evidence type="ECO:0000313" key="4">
    <source>
        <dbReference type="Proteomes" id="UP000664218"/>
    </source>
</evidence>
<evidence type="ECO:0000313" key="3">
    <source>
        <dbReference type="EMBL" id="MBO1266204.1"/>
    </source>
</evidence>
<sequence length="367" mass="42950">MRIDYRFIFGFLISIVLYYTIGGIVFTSLYFIFLSMFILALLTILLFSFKVYGKLSAMKEHYEVFETAKLNLQIFNDSRIFLSFVTAVNDYAEIETRSVNGRSKSQVIFNFYFPKRGVYEFSHLSIEIRDYFNIFTIRKALLKESVRVYPKTRILKPMEFEVGVGNEGIRQSSSSVEDPYMTKEMRRYQTGDSLKRINWKVSAKHGELYVRLGEQTKGIDYLLVIDMNEDIYKLDDDGAKEEMLIAEALAVSHLLLKEGKEHKVIINGLERKEFDMRRMQQHDALVEFMVEHDSSGTKPMQDFMSEKTEVFQGASSIILFTGNRNPNLMKVVMKMKDRYNRITWFAVEDERSRESEYEGVSLKYIGE</sequence>
<dbReference type="EMBL" id="JAFNJU010000014">
    <property type="protein sequence ID" value="MBO1266204.1"/>
    <property type="molecule type" value="Genomic_DNA"/>
</dbReference>
<reference evidence="3" key="1">
    <citation type="submission" date="2021-03" db="EMBL/GenBank/DDBJ databases">
        <title>Proteiniclasticum marinus sp. nov., isolated from tidal flat sediment.</title>
        <authorList>
            <person name="Namirimu T."/>
            <person name="Yang J.-A."/>
            <person name="Yang S.-H."/>
            <person name="Kim Y.-J."/>
            <person name="Kwon K.K."/>
        </authorList>
    </citation>
    <scope>NUCLEOTIDE SEQUENCE</scope>
    <source>
        <strain evidence="3">SCR006</strain>
    </source>
</reference>
<keyword evidence="1" id="KW-0812">Transmembrane</keyword>
<keyword evidence="1" id="KW-1133">Transmembrane helix</keyword>
<keyword evidence="1" id="KW-0472">Membrane</keyword>
<protein>
    <submittedName>
        <fullName evidence="3">DUF58 domain-containing protein</fullName>
    </submittedName>
</protein>
<evidence type="ECO:0000259" key="2">
    <source>
        <dbReference type="Pfam" id="PF01882"/>
    </source>
</evidence>
<accession>A0A939KI33</accession>
<organism evidence="3 4">
    <name type="scientific">Proteiniclasticum aestuarii</name>
    <dbReference type="NCBI Taxonomy" id="2817862"/>
    <lineage>
        <taxon>Bacteria</taxon>
        <taxon>Bacillati</taxon>
        <taxon>Bacillota</taxon>
        <taxon>Clostridia</taxon>
        <taxon>Eubacteriales</taxon>
        <taxon>Clostridiaceae</taxon>
        <taxon>Proteiniclasticum</taxon>
    </lineage>
</organism>
<name>A0A939KI33_9CLOT</name>
<dbReference type="InterPro" id="IPR002881">
    <property type="entry name" value="DUF58"/>
</dbReference>
<feature type="transmembrane region" description="Helical" evidence="1">
    <location>
        <begin position="32"/>
        <end position="52"/>
    </location>
</feature>
<proteinExistence type="predicted"/>
<feature type="transmembrane region" description="Helical" evidence="1">
    <location>
        <begin position="7"/>
        <end position="26"/>
    </location>
</feature>
<feature type="domain" description="DUF58" evidence="2">
    <location>
        <begin position="184"/>
        <end position="268"/>
    </location>
</feature>
<dbReference type="AlphaFoldDB" id="A0A939KI33"/>
<dbReference type="RefSeq" id="WP_207600730.1">
    <property type="nucleotide sequence ID" value="NZ_JAFNJU010000014.1"/>
</dbReference>
<keyword evidence="4" id="KW-1185">Reference proteome</keyword>